<dbReference type="EMBL" id="JAZGQO010000011">
    <property type="protein sequence ID" value="KAK6172688.1"/>
    <property type="molecule type" value="Genomic_DNA"/>
</dbReference>
<feature type="region of interest" description="Disordered" evidence="1">
    <location>
        <begin position="93"/>
        <end position="159"/>
    </location>
</feature>
<feature type="compositionally biased region" description="Basic residues" evidence="1">
    <location>
        <begin position="150"/>
        <end position="159"/>
    </location>
</feature>
<evidence type="ECO:0000313" key="2">
    <source>
        <dbReference type="EMBL" id="KAK6172688.1"/>
    </source>
</evidence>
<proteinExistence type="predicted"/>
<dbReference type="PANTHER" id="PTHR34239:SF2">
    <property type="entry name" value="TRANSPOSABLE ELEMENT P TRANSPOSASE_THAP9 CONSERVED DOMAIN-CONTAINING PROTEIN"/>
    <property type="match status" value="1"/>
</dbReference>
<dbReference type="Proteomes" id="UP001347796">
    <property type="component" value="Unassembled WGS sequence"/>
</dbReference>
<evidence type="ECO:0000256" key="1">
    <source>
        <dbReference type="SAM" id="MobiDB-lite"/>
    </source>
</evidence>
<evidence type="ECO:0000313" key="3">
    <source>
        <dbReference type="Proteomes" id="UP001347796"/>
    </source>
</evidence>
<organism evidence="2 3">
    <name type="scientific">Patella caerulea</name>
    <name type="common">Rayed Mediterranean limpet</name>
    <dbReference type="NCBI Taxonomy" id="87958"/>
    <lineage>
        <taxon>Eukaryota</taxon>
        <taxon>Metazoa</taxon>
        <taxon>Spiralia</taxon>
        <taxon>Lophotrochozoa</taxon>
        <taxon>Mollusca</taxon>
        <taxon>Gastropoda</taxon>
        <taxon>Patellogastropoda</taxon>
        <taxon>Patelloidea</taxon>
        <taxon>Patellidae</taxon>
        <taxon>Patella</taxon>
    </lineage>
</organism>
<dbReference type="AlphaFoldDB" id="A0AAN8JD49"/>
<reference evidence="2 3" key="1">
    <citation type="submission" date="2024-01" db="EMBL/GenBank/DDBJ databases">
        <title>The genome of the rayed Mediterranean limpet Patella caerulea (Linnaeus, 1758).</title>
        <authorList>
            <person name="Anh-Thu Weber A."/>
            <person name="Halstead-Nussloch G."/>
        </authorList>
    </citation>
    <scope>NUCLEOTIDE SEQUENCE [LARGE SCALE GENOMIC DNA]</scope>
    <source>
        <strain evidence="2">AATW-2023a</strain>
        <tissue evidence="2">Whole specimen</tissue>
    </source>
</reference>
<comment type="caution">
    <text evidence="2">The sequence shown here is derived from an EMBL/GenBank/DDBJ whole genome shotgun (WGS) entry which is preliminary data.</text>
</comment>
<name>A0AAN8JD49_PATCE</name>
<keyword evidence="3" id="KW-1185">Reference proteome</keyword>
<sequence>MLNKLIILRNSSKIDELQSIYLGTDALGLLGHCNRATNLHIREMHKPDLSLQYVDLASSYIPFTTYLYGDDVSKNVSDIDSVNKVGNKIRRSGGLGWTPGNRGGFRGRGSYRGGRIRGNRQPRGGLGRGFTYHSNYDQSDNETTDPKNFKAWHRRTKKN</sequence>
<protein>
    <submittedName>
        <fullName evidence="2">Uncharacterized protein</fullName>
    </submittedName>
</protein>
<accession>A0AAN8JD49</accession>
<dbReference type="PANTHER" id="PTHR34239">
    <property type="entry name" value="APPLE DOMAIN-CONTAINING PROTEIN"/>
    <property type="match status" value="1"/>
</dbReference>
<gene>
    <name evidence="2" type="ORF">SNE40_016299</name>
</gene>
<feature type="compositionally biased region" description="Gly residues" evidence="1">
    <location>
        <begin position="93"/>
        <end position="112"/>
    </location>
</feature>